<protein>
    <submittedName>
        <fullName evidence="2">Uncharacterized protein</fullName>
    </submittedName>
</protein>
<organism evidence="1 2">
    <name type="scientific">Panagrolaimus sp. ES5</name>
    <dbReference type="NCBI Taxonomy" id="591445"/>
    <lineage>
        <taxon>Eukaryota</taxon>
        <taxon>Metazoa</taxon>
        <taxon>Ecdysozoa</taxon>
        <taxon>Nematoda</taxon>
        <taxon>Chromadorea</taxon>
        <taxon>Rhabditida</taxon>
        <taxon>Tylenchina</taxon>
        <taxon>Panagrolaimomorpha</taxon>
        <taxon>Panagrolaimoidea</taxon>
        <taxon>Panagrolaimidae</taxon>
        <taxon>Panagrolaimus</taxon>
    </lineage>
</organism>
<sequence length="487" mass="56269">MSSTRDLIVHVLGYEFVSSYNLKTRQYQPRLSQDPPELQNIKNYSQLFTQLQSIFDLKQVKVIVFSIKCTEFPNAAESYRYRVECRDFCQKFGIMYYIPFEHHFFTSSMISLTKTMVEEDEKIAIFLMDYGGLVLIRKRNSFQVTTLTQEWQKSLIEDGLQKIIFVQYPDSPAVSKDLEKAKPYFKYFNQTVINYMEVVDHSLEVAVNKVLHLMGKKIDPYYIKDQCFGKYLVAMGGKNLIKAEWLKALPFKKSAIVMVNQKERISLYHGAAPLAPYELVEEIDVSSFKFKKVKVTFKLDINLIYDFKIEPLISSDDMEKKMNEEAVNLTFDGSVPEKAQMIFEKQNFSVKFLEDGFENILVDSDGLEKTPIYIAFNEEKAVVGKAAMETFAENPKFVVFDLIKLCSISNASNLNPKWGFSLSKEDESIIVTMQTAEGEKKSTTAFLLALILKNGKDRIKKETGKKVKEIEIKFDRLFHNSFGKEFC</sequence>
<proteinExistence type="predicted"/>
<evidence type="ECO:0000313" key="2">
    <source>
        <dbReference type="WBParaSite" id="ES5_v2.g15827.t1"/>
    </source>
</evidence>
<dbReference type="Proteomes" id="UP000887579">
    <property type="component" value="Unplaced"/>
</dbReference>
<reference evidence="2" key="1">
    <citation type="submission" date="2022-11" db="UniProtKB">
        <authorList>
            <consortium name="WormBaseParasite"/>
        </authorList>
    </citation>
    <scope>IDENTIFICATION</scope>
</reference>
<name>A0AC34FG85_9BILA</name>
<accession>A0AC34FG85</accession>
<dbReference type="WBParaSite" id="ES5_v2.g15827.t1">
    <property type="protein sequence ID" value="ES5_v2.g15827.t1"/>
    <property type="gene ID" value="ES5_v2.g15827"/>
</dbReference>
<evidence type="ECO:0000313" key="1">
    <source>
        <dbReference type="Proteomes" id="UP000887579"/>
    </source>
</evidence>